<dbReference type="InterPro" id="IPR036890">
    <property type="entry name" value="HATPase_C_sf"/>
</dbReference>
<evidence type="ECO:0000313" key="21">
    <source>
        <dbReference type="Proteomes" id="UP000050326"/>
    </source>
</evidence>
<dbReference type="InterPro" id="IPR000014">
    <property type="entry name" value="PAS"/>
</dbReference>
<dbReference type="CDD" id="cd00130">
    <property type="entry name" value="PAS"/>
    <property type="match status" value="1"/>
</dbReference>
<keyword evidence="12 15" id="KW-1133">Transmembrane helix</keyword>
<dbReference type="SUPFAM" id="SSF47384">
    <property type="entry name" value="Homodimeric domain of signal transducing histidine kinase"/>
    <property type="match status" value="1"/>
</dbReference>
<dbReference type="CDD" id="cd06225">
    <property type="entry name" value="HAMP"/>
    <property type="match status" value="1"/>
</dbReference>
<keyword evidence="9" id="KW-0547">Nucleotide-binding</keyword>
<dbReference type="FunFam" id="1.10.287.130:FF:000001">
    <property type="entry name" value="Two-component sensor histidine kinase"/>
    <property type="match status" value="1"/>
</dbReference>
<sequence length="613" mass="68695">MPVRGLKAKMFSVYIILILLLFGISIYFIIALFNLGRSINSLMEANYKSIIAARNMVETLDEGHMTVYSYIIDSSSKTLERFENSYENFTASYLKAATNITEAGESEIVKEIDLSLKEYYNSVRQLQDFRMGHSIPETMEFYNGSVGQHFIETKNYCKQLLEINEEAMFAGKSKASENADRSIWVSAMISIIMVILGLALLFYLLSRIFIPIQQLTDSVKLIKEGSLPHKIKINGDDEIGKLASEFNNMTDRLRHFEELNFEKLVSEKNKSLAIVNSISDPIIVTDNDYKIILINPECESVFSISQNDAAGRHLLEVINNKAIFNSVYETLKGVPKNNRSHQDVILLEIRGKVIYYDITVAPILGKDNKINGAVAILQDITHLKEVERLKSDFVSTVSHEFRTPLTSISMGAGMLLDGTAGKISENQREIISVIQEEEQRLAKLVSDLLDLSRIESGKMTVNIKPSSIEDIIKPTIKSLSEQAGSKNIYLEYYIDEKLPMAKADPDKIKVVLTNLIGNAIKFTPQGGKIEVFTHCMNNRMYISVKDNGTGIPREFHDRIFQEFFQGRQGAESGAGTGLGLAIARKIVEIHGGDIWVDSEAGKGSTFTFTLKTV</sequence>
<dbReference type="OrthoDB" id="9813151at2"/>
<evidence type="ECO:0000256" key="5">
    <source>
        <dbReference type="ARBA" id="ARBA00022475"/>
    </source>
</evidence>
<evidence type="ECO:0000259" key="18">
    <source>
        <dbReference type="PROSITE" id="PS50113"/>
    </source>
</evidence>
<dbReference type="RefSeq" id="WP_054875668.1">
    <property type="nucleotide sequence ID" value="NZ_LKET01000035.1"/>
</dbReference>
<evidence type="ECO:0000256" key="7">
    <source>
        <dbReference type="ARBA" id="ARBA00022679"/>
    </source>
</evidence>
<evidence type="ECO:0000256" key="4">
    <source>
        <dbReference type="ARBA" id="ARBA00012438"/>
    </source>
</evidence>
<evidence type="ECO:0000256" key="9">
    <source>
        <dbReference type="ARBA" id="ARBA00022741"/>
    </source>
</evidence>
<dbReference type="PROSITE" id="PS50112">
    <property type="entry name" value="PAS"/>
    <property type="match status" value="1"/>
</dbReference>
<evidence type="ECO:0000256" key="1">
    <source>
        <dbReference type="ARBA" id="ARBA00000085"/>
    </source>
</evidence>
<dbReference type="InterPro" id="IPR036097">
    <property type="entry name" value="HisK_dim/P_sf"/>
</dbReference>
<organism evidence="20 21">
    <name type="scientific">Oxobacter pfennigii</name>
    <dbReference type="NCBI Taxonomy" id="36849"/>
    <lineage>
        <taxon>Bacteria</taxon>
        <taxon>Bacillati</taxon>
        <taxon>Bacillota</taxon>
        <taxon>Clostridia</taxon>
        <taxon>Eubacteriales</taxon>
        <taxon>Clostridiaceae</taxon>
        <taxon>Oxobacter</taxon>
    </lineage>
</organism>
<dbReference type="Gene3D" id="3.30.450.20">
    <property type="entry name" value="PAS domain"/>
    <property type="match status" value="1"/>
</dbReference>
<dbReference type="Gene3D" id="1.10.287.130">
    <property type="match status" value="1"/>
</dbReference>
<feature type="domain" description="PAC" evidence="18">
    <location>
        <begin position="340"/>
        <end position="392"/>
    </location>
</feature>
<dbReference type="CDD" id="cd00082">
    <property type="entry name" value="HisKA"/>
    <property type="match status" value="1"/>
</dbReference>
<dbReference type="Pfam" id="PF00512">
    <property type="entry name" value="HisKA"/>
    <property type="match status" value="1"/>
</dbReference>
<dbReference type="GO" id="GO:0005524">
    <property type="term" value="F:ATP binding"/>
    <property type="evidence" value="ECO:0007669"/>
    <property type="project" value="UniProtKB-KW"/>
</dbReference>
<name>A0A0P8W6U5_9CLOT</name>
<dbReference type="GO" id="GO:0005886">
    <property type="term" value="C:plasma membrane"/>
    <property type="evidence" value="ECO:0007669"/>
    <property type="project" value="UniProtKB-SubCell"/>
</dbReference>
<comment type="subcellular location">
    <subcellularLocation>
        <location evidence="2">Cell membrane</location>
    </subcellularLocation>
    <subcellularLocation>
        <location evidence="3">Membrane raft</location>
        <topology evidence="3">Multi-pass membrane protein</topology>
    </subcellularLocation>
</comment>
<keyword evidence="13" id="KW-0902">Two-component regulatory system</keyword>
<reference evidence="20 21" key="1">
    <citation type="submission" date="2015-09" db="EMBL/GenBank/DDBJ databases">
        <title>Genome sequence of Oxobacter pfennigii DSM 3222.</title>
        <authorList>
            <person name="Poehlein A."/>
            <person name="Bengelsdorf F.R."/>
            <person name="Schiel-Bengelsdorf B."/>
            <person name="Duerre P."/>
            <person name="Daniel R."/>
        </authorList>
    </citation>
    <scope>NUCLEOTIDE SEQUENCE [LARGE SCALE GENOMIC DNA]</scope>
    <source>
        <strain evidence="20 21">DSM 3222</strain>
    </source>
</reference>
<dbReference type="PRINTS" id="PR00344">
    <property type="entry name" value="BCTRLSENSOR"/>
</dbReference>
<dbReference type="STRING" id="36849.OXPF_26390"/>
<gene>
    <name evidence="20" type="primary">kinB_2</name>
    <name evidence="20" type="ORF">OXPF_26390</name>
</gene>
<evidence type="ECO:0000256" key="8">
    <source>
        <dbReference type="ARBA" id="ARBA00022692"/>
    </source>
</evidence>
<dbReference type="EMBL" id="LKET01000035">
    <property type="protein sequence ID" value="KPU43779.1"/>
    <property type="molecule type" value="Genomic_DNA"/>
</dbReference>
<dbReference type="PROSITE" id="PS50113">
    <property type="entry name" value="PAC"/>
    <property type="match status" value="1"/>
</dbReference>
<evidence type="ECO:0000256" key="12">
    <source>
        <dbReference type="ARBA" id="ARBA00022989"/>
    </source>
</evidence>
<evidence type="ECO:0000259" key="19">
    <source>
        <dbReference type="PROSITE" id="PS50885"/>
    </source>
</evidence>
<keyword evidence="8 15" id="KW-0812">Transmembrane</keyword>
<evidence type="ECO:0000313" key="20">
    <source>
        <dbReference type="EMBL" id="KPU43779.1"/>
    </source>
</evidence>
<evidence type="ECO:0000256" key="11">
    <source>
        <dbReference type="ARBA" id="ARBA00022840"/>
    </source>
</evidence>
<keyword evidence="6" id="KW-0597">Phosphoprotein</keyword>
<dbReference type="AlphaFoldDB" id="A0A0P8W6U5"/>
<evidence type="ECO:0000256" key="14">
    <source>
        <dbReference type="ARBA" id="ARBA00023136"/>
    </source>
</evidence>
<evidence type="ECO:0000256" key="13">
    <source>
        <dbReference type="ARBA" id="ARBA00023012"/>
    </source>
</evidence>
<comment type="catalytic activity">
    <reaction evidence="1">
        <text>ATP + protein L-histidine = ADP + protein N-phospho-L-histidine.</text>
        <dbReference type="EC" id="2.7.13.3"/>
    </reaction>
</comment>
<dbReference type="Pfam" id="PF02518">
    <property type="entry name" value="HATPase_c"/>
    <property type="match status" value="1"/>
</dbReference>
<dbReference type="Proteomes" id="UP000050326">
    <property type="component" value="Unassembled WGS sequence"/>
</dbReference>
<dbReference type="SUPFAM" id="SSF158472">
    <property type="entry name" value="HAMP domain-like"/>
    <property type="match status" value="1"/>
</dbReference>
<dbReference type="GO" id="GO:0000155">
    <property type="term" value="F:phosphorelay sensor kinase activity"/>
    <property type="evidence" value="ECO:0007669"/>
    <property type="project" value="InterPro"/>
</dbReference>
<dbReference type="CDD" id="cd00075">
    <property type="entry name" value="HATPase"/>
    <property type="match status" value="1"/>
</dbReference>
<dbReference type="InterPro" id="IPR005467">
    <property type="entry name" value="His_kinase_dom"/>
</dbReference>
<keyword evidence="7 20" id="KW-0808">Transferase</keyword>
<dbReference type="PROSITE" id="PS50885">
    <property type="entry name" value="HAMP"/>
    <property type="match status" value="1"/>
</dbReference>
<feature type="domain" description="PAS" evidence="17">
    <location>
        <begin position="267"/>
        <end position="319"/>
    </location>
</feature>
<dbReference type="FunFam" id="3.30.565.10:FF:000023">
    <property type="entry name" value="PAS domain-containing sensor histidine kinase"/>
    <property type="match status" value="1"/>
</dbReference>
<feature type="domain" description="HAMP" evidence="19">
    <location>
        <begin position="206"/>
        <end position="258"/>
    </location>
</feature>
<dbReference type="EC" id="2.7.13.3" evidence="4"/>
<evidence type="ECO:0000256" key="15">
    <source>
        <dbReference type="SAM" id="Phobius"/>
    </source>
</evidence>
<dbReference type="InterPro" id="IPR004358">
    <property type="entry name" value="Sig_transdc_His_kin-like_C"/>
</dbReference>
<dbReference type="InterPro" id="IPR003661">
    <property type="entry name" value="HisK_dim/P_dom"/>
</dbReference>
<evidence type="ECO:0000256" key="2">
    <source>
        <dbReference type="ARBA" id="ARBA00004236"/>
    </source>
</evidence>
<dbReference type="PROSITE" id="PS50109">
    <property type="entry name" value="HIS_KIN"/>
    <property type="match status" value="1"/>
</dbReference>
<dbReference type="GO" id="GO:0007234">
    <property type="term" value="P:osmosensory signaling via phosphorelay pathway"/>
    <property type="evidence" value="ECO:0007669"/>
    <property type="project" value="TreeGrafter"/>
</dbReference>
<keyword evidence="11" id="KW-0067">ATP-binding</keyword>
<dbReference type="PANTHER" id="PTHR42878">
    <property type="entry name" value="TWO-COMPONENT HISTIDINE KINASE"/>
    <property type="match status" value="1"/>
</dbReference>
<evidence type="ECO:0000259" key="16">
    <source>
        <dbReference type="PROSITE" id="PS50109"/>
    </source>
</evidence>
<dbReference type="SMART" id="SM00304">
    <property type="entry name" value="HAMP"/>
    <property type="match status" value="1"/>
</dbReference>
<dbReference type="InterPro" id="IPR003660">
    <property type="entry name" value="HAMP_dom"/>
</dbReference>
<dbReference type="InterPro" id="IPR003594">
    <property type="entry name" value="HATPase_dom"/>
</dbReference>
<dbReference type="Pfam" id="PF00989">
    <property type="entry name" value="PAS"/>
    <property type="match status" value="1"/>
</dbReference>
<dbReference type="SUPFAM" id="SSF55874">
    <property type="entry name" value="ATPase domain of HSP90 chaperone/DNA topoisomerase II/histidine kinase"/>
    <property type="match status" value="1"/>
</dbReference>
<protein>
    <recommendedName>
        <fullName evidence="4">histidine kinase</fullName>
        <ecNumber evidence="4">2.7.13.3</ecNumber>
    </recommendedName>
</protein>
<keyword evidence="10" id="KW-0418">Kinase</keyword>
<comment type="caution">
    <text evidence="20">The sequence shown here is derived from an EMBL/GenBank/DDBJ whole genome shotgun (WGS) entry which is preliminary data.</text>
</comment>
<dbReference type="SMART" id="SM00388">
    <property type="entry name" value="HisKA"/>
    <property type="match status" value="1"/>
</dbReference>
<keyword evidence="21" id="KW-1185">Reference proteome</keyword>
<dbReference type="Gene3D" id="6.10.340.10">
    <property type="match status" value="1"/>
</dbReference>
<feature type="domain" description="Histidine kinase" evidence="16">
    <location>
        <begin position="396"/>
        <end position="613"/>
    </location>
</feature>
<keyword evidence="14 15" id="KW-0472">Membrane</keyword>
<dbReference type="InterPro" id="IPR000700">
    <property type="entry name" value="PAS-assoc_C"/>
</dbReference>
<dbReference type="NCBIfam" id="TIGR00229">
    <property type="entry name" value="sensory_box"/>
    <property type="match status" value="1"/>
</dbReference>
<dbReference type="InterPro" id="IPR050351">
    <property type="entry name" value="BphY/WalK/GraS-like"/>
</dbReference>
<dbReference type="SMART" id="SM00091">
    <property type="entry name" value="PAS"/>
    <property type="match status" value="1"/>
</dbReference>
<feature type="transmembrane region" description="Helical" evidence="15">
    <location>
        <begin position="182"/>
        <end position="205"/>
    </location>
</feature>
<dbReference type="Gene3D" id="3.30.565.10">
    <property type="entry name" value="Histidine kinase-like ATPase, C-terminal domain"/>
    <property type="match status" value="1"/>
</dbReference>
<evidence type="ECO:0000256" key="6">
    <source>
        <dbReference type="ARBA" id="ARBA00022553"/>
    </source>
</evidence>
<dbReference type="InterPro" id="IPR013767">
    <property type="entry name" value="PAS_fold"/>
</dbReference>
<evidence type="ECO:0000256" key="3">
    <source>
        <dbReference type="ARBA" id="ARBA00004314"/>
    </source>
</evidence>
<evidence type="ECO:0000256" key="10">
    <source>
        <dbReference type="ARBA" id="ARBA00022777"/>
    </source>
</evidence>
<feature type="transmembrane region" description="Helical" evidence="15">
    <location>
        <begin position="12"/>
        <end position="33"/>
    </location>
</feature>
<dbReference type="InterPro" id="IPR035965">
    <property type="entry name" value="PAS-like_dom_sf"/>
</dbReference>
<evidence type="ECO:0000259" key="17">
    <source>
        <dbReference type="PROSITE" id="PS50112"/>
    </source>
</evidence>
<dbReference type="SUPFAM" id="SSF55785">
    <property type="entry name" value="PYP-like sensor domain (PAS domain)"/>
    <property type="match status" value="1"/>
</dbReference>
<dbReference type="GO" id="GO:0045121">
    <property type="term" value="C:membrane raft"/>
    <property type="evidence" value="ECO:0007669"/>
    <property type="project" value="UniProtKB-SubCell"/>
</dbReference>
<dbReference type="Pfam" id="PF00672">
    <property type="entry name" value="HAMP"/>
    <property type="match status" value="1"/>
</dbReference>
<dbReference type="GO" id="GO:0000156">
    <property type="term" value="F:phosphorelay response regulator activity"/>
    <property type="evidence" value="ECO:0007669"/>
    <property type="project" value="TreeGrafter"/>
</dbReference>
<dbReference type="GO" id="GO:0006355">
    <property type="term" value="P:regulation of DNA-templated transcription"/>
    <property type="evidence" value="ECO:0007669"/>
    <property type="project" value="InterPro"/>
</dbReference>
<proteinExistence type="predicted"/>
<dbReference type="PANTHER" id="PTHR42878:SF7">
    <property type="entry name" value="SENSOR HISTIDINE KINASE GLRK"/>
    <property type="match status" value="1"/>
</dbReference>
<keyword evidence="5" id="KW-1003">Cell membrane</keyword>
<dbReference type="GO" id="GO:0030295">
    <property type="term" value="F:protein kinase activator activity"/>
    <property type="evidence" value="ECO:0007669"/>
    <property type="project" value="TreeGrafter"/>
</dbReference>
<dbReference type="SMART" id="SM00387">
    <property type="entry name" value="HATPase_c"/>
    <property type="match status" value="1"/>
</dbReference>
<accession>A0A0P8W6U5</accession>